<dbReference type="WBParaSite" id="Pan_g19941.t1">
    <property type="protein sequence ID" value="Pan_g19941.t1"/>
    <property type="gene ID" value="Pan_g19941"/>
</dbReference>
<evidence type="ECO:0000256" key="1">
    <source>
        <dbReference type="PROSITE-ProRule" id="PRU00221"/>
    </source>
</evidence>
<feature type="repeat" description="WD" evidence="1">
    <location>
        <begin position="140"/>
        <end position="166"/>
    </location>
</feature>
<dbReference type="GO" id="GO:0000109">
    <property type="term" value="C:nucleotide-excision repair complex"/>
    <property type="evidence" value="ECO:0007669"/>
    <property type="project" value="TreeGrafter"/>
</dbReference>
<dbReference type="GO" id="GO:0043161">
    <property type="term" value="P:proteasome-mediated ubiquitin-dependent protein catabolic process"/>
    <property type="evidence" value="ECO:0007669"/>
    <property type="project" value="TreeGrafter"/>
</dbReference>
<dbReference type="PROSITE" id="PS50082">
    <property type="entry name" value="WD_REPEATS_2"/>
    <property type="match status" value="1"/>
</dbReference>
<keyword evidence="2" id="KW-1185">Reference proteome</keyword>
<dbReference type="Proteomes" id="UP000492821">
    <property type="component" value="Unassembled WGS sequence"/>
</dbReference>
<reference evidence="3" key="2">
    <citation type="submission" date="2020-10" db="UniProtKB">
        <authorList>
            <consortium name="WormBaseParasite"/>
        </authorList>
    </citation>
    <scope>IDENTIFICATION</scope>
</reference>
<dbReference type="InterPro" id="IPR042238">
    <property type="entry name" value="Rad28/ERCC8/Ckn1/ATCSA-1"/>
</dbReference>
<reference evidence="2" key="1">
    <citation type="journal article" date="2013" name="Genetics">
        <title>The draft genome and transcriptome of Panagrellus redivivus are shaped by the harsh demands of a free-living lifestyle.</title>
        <authorList>
            <person name="Srinivasan J."/>
            <person name="Dillman A.R."/>
            <person name="Macchietto M.G."/>
            <person name="Heikkinen L."/>
            <person name="Lakso M."/>
            <person name="Fracchia K.M."/>
            <person name="Antoshechkin I."/>
            <person name="Mortazavi A."/>
            <person name="Wong G."/>
            <person name="Sternberg P.W."/>
        </authorList>
    </citation>
    <scope>NUCLEOTIDE SEQUENCE [LARGE SCALE GENOMIC DNA]</scope>
    <source>
        <strain evidence="2">MT8872</strain>
    </source>
</reference>
<evidence type="ECO:0000313" key="3">
    <source>
        <dbReference type="WBParaSite" id="Pan_g19941.t1"/>
    </source>
</evidence>
<dbReference type="SUPFAM" id="SSF50978">
    <property type="entry name" value="WD40 repeat-like"/>
    <property type="match status" value="1"/>
</dbReference>
<keyword evidence="1" id="KW-0853">WD repeat</keyword>
<organism evidence="2 3">
    <name type="scientific">Panagrellus redivivus</name>
    <name type="common">Microworm</name>
    <dbReference type="NCBI Taxonomy" id="6233"/>
    <lineage>
        <taxon>Eukaryota</taxon>
        <taxon>Metazoa</taxon>
        <taxon>Ecdysozoa</taxon>
        <taxon>Nematoda</taxon>
        <taxon>Chromadorea</taxon>
        <taxon>Rhabditida</taxon>
        <taxon>Tylenchina</taxon>
        <taxon>Panagrolaimomorpha</taxon>
        <taxon>Panagrolaimoidea</taxon>
        <taxon>Panagrolaimidae</taxon>
        <taxon>Panagrellus</taxon>
    </lineage>
</organism>
<dbReference type="PANTHER" id="PTHR46202">
    <property type="entry name" value="DNA EXCISION REPAIR PROTEIN ERCC-8"/>
    <property type="match status" value="1"/>
</dbReference>
<dbReference type="Gene3D" id="2.130.10.10">
    <property type="entry name" value="YVTN repeat-like/Quinoprotein amine dehydrogenase"/>
    <property type="match status" value="1"/>
</dbReference>
<evidence type="ECO:0000313" key="2">
    <source>
        <dbReference type="Proteomes" id="UP000492821"/>
    </source>
</evidence>
<dbReference type="InterPro" id="IPR036322">
    <property type="entry name" value="WD40_repeat_dom_sf"/>
</dbReference>
<dbReference type="GO" id="GO:0000209">
    <property type="term" value="P:protein polyubiquitination"/>
    <property type="evidence" value="ECO:0007669"/>
    <property type="project" value="TreeGrafter"/>
</dbReference>
<sequence>MPGQQVGLFIQPIPDDAPALPGRDFTHPVSTEELTKRLTKTCKQYLSELRFGTGHPAATYNTVIDTRLQLIGNTNCIKLPILQHSVISLDPHNNRYLLNGYPSGTVRMTDLCSWPLPEETGNRSDPNHKPILDFSWCKTDARLFVTASSDGHIKLWDTDAFDVVESWKVSESLTEIGMHLSKASHVAVAFPGHYVSLIDPITGDHTHQITWKDHNVTVVQWHPRDYKFLFCGSTQGQGAMFDIRSTKRPVREVIPGYGGSENLRMNKYMYPIAKAKFTTDGTKLVWLDKENVMRVFKMEDGTEETAFKLECADHYNRTRYHFDLIEEGSEYRAIVPYDNNMSIVSLSANPPNRYFKHIETGFIGYVTGAKYRKRHQHIVAVSTDNHCNIFTPSTDGQPEAVVEELQQDQWSSDED</sequence>
<dbReference type="Pfam" id="PF00400">
    <property type="entry name" value="WD40"/>
    <property type="match status" value="1"/>
</dbReference>
<dbReference type="InterPro" id="IPR001680">
    <property type="entry name" value="WD40_rpt"/>
</dbReference>
<dbReference type="GO" id="GO:0006283">
    <property type="term" value="P:transcription-coupled nucleotide-excision repair"/>
    <property type="evidence" value="ECO:0007669"/>
    <property type="project" value="InterPro"/>
</dbReference>
<accession>A0A7E4ZVL7</accession>
<dbReference type="AlphaFoldDB" id="A0A7E4ZVL7"/>
<dbReference type="PANTHER" id="PTHR46202:SF1">
    <property type="entry name" value="DNA EXCISION REPAIR PROTEIN ERCC-8"/>
    <property type="match status" value="1"/>
</dbReference>
<proteinExistence type="predicted"/>
<dbReference type="SMART" id="SM00320">
    <property type="entry name" value="WD40"/>
    <property type="match status" value="3"/>
</dbReference>
<protein>
    <submittedName>
        <fullName evidence="3">WD_REPEATS_REGION domain-containing protein</fullName>
    </submittedName>
</protein>
<name>A0A7E4ZVL7_PANRE</name>
<dbReference type="InterPro" id="IPR015943">
    <property type="entry name" value="WD40/YVTN_repeat-like_dom_sf"/>
</dbReference>
<dbReference type="GO" id="GO:0031464">
    <property type="term" value="C:Cul4A-RING E3 ubiquitin ligase complex"/>
    <property type="evidence" value="ECO:0007669"/>
    <property type="project" value="TreeGrafter"/>
</dbReference>